<feature type="domain" description="HTH cro/C1-type" evidence="1">
    <location>
        <begin position="40"/>
        <end position="73"/>
    </location>
</feature>
<evidence type="ECO:0000313" key="3">
    <source>
        <dbReference type="Proteomes" id="UP000502377"/>
    </source>
</evidence>
<dbReference type="Gene3D" id="1.10.260.40">
    <property type="entry name" value="lambda repressor-like DNA-binding domains"/>
    <property type="match status" value="1"/>
</dbReference>
<dbReference type="InterPro" id="IPR010982">
    <property type="entry name" value="Lambda_DNA-bd_dom_sf"/>
</dbReference>
<dbReference type="InterPro" id="IPR001387">
    <property type="entry name" value="Cro/C1-type_HTH"/>
</dbReference>
<proteinExistence type="predicted"/>
<dbReference type="GO" id="GO:0003677">
    <property type="term" value="F:DNA binding"/>
    <property type="evidence" value="ECO:0007669"/>
    <property type="project" value="InterPro"/>
</dbReference>
<reference evidence="2 3" key="1">
    <citation type="submission" date="2016-07" db="EMBL/GenBank/DDBJ databases">
        <title>Comparative genomics of the Campylobacter concisus group.</title>
        <authorList>
            <person name="Miller W.G."/>
            <person name="Yee E."/>
            <person name="Chapman M.H."/>
            <person name="Huynh S."/>
            <person name="Bono J.L."/>
            <person name="On S.L.W."/>
            <person name="StLeger J."/>
            <person name="Foster G."/>
            <person name="Parker C.T."/>
        </authorList>
    </citation>
    <scope>NUCLEOTIDE SEQUENCE [LARGE SCALE GENOMIC DNA]</scope>
    <source>
        <strain evidence="2 3">ATCC 33238</strain>
    </source>
</reference>
<dbReference type="PROSITE" id="PS50943">
    <property type="entry name" value="HTH_CROC1"/>
    <property type="match status" value="1"/>
</dbReference>
<dbReference type="AlphaFoldDB" id="A0A6G5QND1"/>
<dbReference type="EMBL" id="CP012543">
    <property type="protein sequence ID" value="QCD47253.1"/>
    <property type="molecule type" value="Genomic_DNA"/>
</dbReference>
<evidence type="ECO:0000259" key="1">
    <source>
        <dbReference type="PROSITE" id="PS50943"/>
    </source>
</evidence>
<name>A0A6G5QND1_CAMRE</name>
<protein>
    <recommendedName>
        <fullName evidence="1">HTH cro/C1-type domain-containing protein</fullName>
    </recommendedName>
</protein>
<dbReference type="Proteomes" id="UP000502377">
    <property type="component" value="Chromosome"/>
</dbReference>
<gene>
    <name evidence="2" type="ORF">CRECT_1618</name>
</gene>
<evidence type="ECO:0000313" key="2">
    <source>
        <dbReference type="EMBL" id="QCD47253.1"/>
    </source>
</evidence>
<dbReference type="KEGG" id="crx:CRECT_1618"/>
<organism evidence="2 3">
    <name type="scientific">Campylobacter rectus</name>
    <name type="common">Wolinella recta</name>
    <dbReference type="NCBI Taxonomy" id="203"/>
    <lineage>
        <taxon>Bacteria</taxon>
        <taxon>Pseudomonadati</taxon>
        <taxon>Campylobacterota</taxon>
        <taxon>Epsilonproteobacteria</taxon>
        <taxon>Campylobacterales</taxon>
        <taxon>Campylobacteraceae</taxon>
        <taxon>Campylobacter</taxon>
    </lineage>
</organism>
<dbReference type="RefSeq" id="WP_004319632.1">
    <property type="nucleotide sequence ID" value="NZ_CP012543.1"/>
</dbReference>
<sequence length="148" mass="16959">MQIYERINQILKNKGLKKKDFLNRFLSLNPTLKSSGESPSIPSIYNYLSGNREIKAELIPFIAKALEVSEQELFLDDDNSTDLLKELLNKQSQSSALNRKNQLIMELLSLCEYASEPLLERVLGVLEKNKEICVQSMKQLSDINLNRL</sequence>
<accession>A0A6G5QND1</accession>